<name>A0A368VJ95_9BACL</name>
<gene>
    <name evidence="1" type="ORF">DFP97_12269</name>
</gene>
<organism evidence="1 2">
    <name type="scientific">Paenibacillus prosopidis</name>
    <dbReference type="NCBI Taxonomy" id="630520"/>
    <lineage>
        <taxon>Bacteria</taxon>
        <taxon>Bacillati</taxon>
        <taxon>Bacillota</taxon>
        <taxon>Bacilli</taxon>
        <taxon>Bacillales</taxon>
        <taxon>Paenibacillaceae</taxon>
        <taxon>Paenibacillus</taxon>
    </lineage>
</organism>
<comment type="caution">
    <text evidence="1">The sequence shown here is derived from an EMBL/GenBank/DDBJ whole genome shotgun (WGS) entry which is preliminary data.</text>
</comment>
<dbReference type="Proteomes" id="UP000252415">
    <property type="component" value="Unassembled WGS sequence"/>
</dbReference>
<dbReference type="EMBL" id="QPJD01000022">
    <property type="protein sequence ID" value="RCW41633.1"/>
    <property type="molecule type" value="Genomic_DNA"/>
</dbReference>
<evidence type="ECO:0000313" key="2">
    <source>
        <dbReference type="Proteomes" id="UP000252415"/>
    </source>
</evidence>
<protein>
    <submittedName>
        <fullName evidence="1">Uncharacterized protein</fullName>
    </submittedName>
</protein>
<accession>A0A368VJ95</accession>
<evidence type="ECO:0000313" key="1">
    <source>
        <dbReference type="EMBL" id="RCW41633.1"/>
    </source>
</evidence>
<keyword evidence="2" id="KW-1185">Reference proteome</keyword>
<reference evidence="1 2" key="1">
    <citation type="submission" date="2018-07" db="EMBL/GenBank/DDBJ databases">
        <title>Genomic Encyclopedia of Type Strains, Phase III (KMG-III): the genomes of soil and plant-associated and newly described type strains.</title>
        <authorList>
            <person name="Whitman W."/>
        </authorList>
    </citation>
    <scope>NUCLEOTIDE SEQUENCE [LARGE SCALE GENOMIC DNA]</scope>
    <source>
        <strain evidence="1 2">CECT 7506</strain>
    </source>
</reference>
<dbReference type="AlphaFoldDB" id="A0A368VJ95"/>
<proteinExistence type="predicted"/>
<sequence>MNQCTIDGCDNPIKAKGLCSMHHQRWYRYGDPLYQKFRQQYKPLNPVKPNVICSIEDCNKMHTARGFCRLHYREWYKSNKNK</sequence>